<evidence type="ECO:0008006" key="6">
    <source>
        <dbReference type="Google" id="ProtNLM"/>
    </source>
</evidence>
<dbReference type="Proteomes" id="UP000594262">
    <property type="component" value="Unplaced"/>
</dbReference>
<keyword evidence="2" id="KW-0812">Transmembrane</keyword>
<evidence type="ECO:0000256" key="2">
    <source>
        <dbReference type="SAM" id="Phobius"/>
    </source>
</evidence>
<feature type="chain" id="PRO_5029633144" description="SEFIR domain-containing protein" evidence="3">
    <location>
        <begin position="25"/>
        <end position="641"/>
    </location>
</feature>
<evidence type="ECO:0000256" key="3">
    <source>
        <dbReference type="SAM" id="SignalP"/>
    </source>
</evidence>
<protein>
    <recommendedName>
        <fullName evidence="6">SEFIR domain-containing protein</fullName>
    </recommendedName>
</protein>
<accession>A0A7M5VA59</accession>
<dbReference type="EnsemblMetazoa" id="CLYHEMT008713.1">
    <property type="protein sequence ID" value="CLYHEMP008713.1"/>
    <property type="gene ID" value="CLYHEMG008713"/>
</dbReference>
<dbReference type="RefSeq" id="XP_066910408.1">
    <property type="nucleotide sequence ID" value="XM_067054307.1"/>
</dbReference>
<feature type="signal peptide" evidence="3">
    <location>
        <begin position="1"/>
        <end position="24"/>
    </location>
</feature>
<keyword evidence="5" id="KW-1185">Reference proteome</keyword>
<sequence>MNKILTHQFVIWFLMLYPAYITNAKGTRTKDRTRRTETRGISDAYGKLCTNKTKFEETLASNHLYDGKKYKFEETQLFLNETNRQCASISQSTCKLKIQWSLQDDEKTGKEFYQISYSLQSIDCWKVGVVVESDDQTAKQIKFNSNKDVDLKINFILSFRYRISIVPLPSGEIYQELFIAPTICELEAIYDILEKAGPEIQECSSKLSYKRILQEARVFCGNNTIPKEHRRSKIRNELHITEQCTIVYDEDYDMKDNKINVLMVYLIVAILFVIVMLGGCIWFLKKKKSTSDQQQKLFGKGLQDHQISEKGIISVMVVHRPGCEYLDNLVQQFSSMLKSYGMNVHVTFEVDDLSAEGGIASYLQRHMQICDYVIMFVTDNHKDKNILLKHRPYEFGLRILEGMALQETTNHQAQFIPVYITKYRKAVQMFPTFLIQSNAGYGFQLPKQANDLIRRLRQTKTKSKDQSIKDGLFITEMGDLSKQFLMQQHSDCNSEHCHKGMRHTSTANLSSVWATTVRSEKNRHRKSSRDSNVLDEDEEEDYDQLLLKEKEMSDIQYQKTKAYLQMMSHESQATDQTDITSLDSIGDTESLSPNDVKKTYQEHCVRDGYKRTSRSSDEVFCDQQHRLLRGEDGSFDTTTQC</sequence>
<keyword evidence="2" id="KW-1133">Transmembrane helix</keyword>
<name>A0A7M5VA59_9CNID</name>
<dbReference type="AlphaFoldDB" id="A0A7M5VA59"/>
<evidence type="ECO:0000313" key="5">
    <source>
        <dbReference type="Proteomes" id="UP000594262"/>
    </source>
</evidence>
<evidence type="ECO:0000313" key="4">
    <source>
        <dbReference type="EnsemblMetazoa" id="CLYHEMP008713.1"/>
    </source>
</evidence>
<keyword evidence="3" id="KW-0732">Signal</keyword>
<proteinExistence type="predicted"/>
<feature type="region of interest" description="Disordered" evidence="1">
    <location>
        <begin position="519"/>
        <end position="539"/>
    </location>
</feature>
<dbReference type="OrthoDB" id="6036190at2759"/>
<keyword evidence="2" id="KW-0472">Membrane</keyword>
<dbReference type="GeneID" id="136797722"/>
<organism evidence="4 5">
    <name type="scientific">Clytia hemisphaerica</name>
    <dbReference type="NCBI Taxonomy" id="252671"/>
    <lineage>
        <taxon>Eukaryota</taxon>
        <taxon>Metazoa</taxon>
        <taxon>Cnidaria</taxon>
        <taxon>Hydrozoa</taxon>
        <taxon>Hydroidolina</taxon>
        <taxon>Leptothecata</taxon>
        <taxon>Obeliida</taxon>
        <taxon>Clytiidae</taxon>
        <taxon>Clytia</taxon>
    </lineage>
</organism>
<evidence type="ECO:0000256" key="1">
    <source>
        <dbReference type="SAM" id="MobiDB-lite"/>
    </source>
</evidence>
<feature type="transmembrane region" description="Helical" evidence="2">
    <location>
        <begin position="262"/>
        <end position="284"/>
    </location>
</feature>
<reference evidence="4" key="1">
    <citation type="submission" date="2021-01" db="UniProtKB">
        <authorList>
            <consortium name="EnsemblMetazoa"/>
        </authorList>
    </citation>
    <scope>IDENTIFICATION</scope>
</reference>